<dbReference type="Proteomes" id="UP001158576">
    <property type="component" value="Chromosome 1"/>
</dbReference>
<keyword evidence="5" id="KW-0175">Coiled coil</keyword>
<proteinExistence type="predicted"/>
<dbReference type="InterPro" id="IPR017907">
    <property type="entry name" value="Znf_RING_CS"/>
</dbReference>
<evidence type="ECO:0000256" key="2">
    <source>
        <dbReference type="ARBA" id="ARBA00022771"/>
    </source>
</evidence>
<evidence type="ECO:0000256" key="6">
    <source>
        <dbReference type="SAM" id="Phobius"/>
    </source>
</evidence>
<dbReference type="PANTHER" id="PTHR25462">
    <property type="entry name" value="BONUS, ISOFORM C-RELATED"/>
    <property type="match status" value="1"/>
</dbReference>
<evidence type="ECO:0000256" key="5">
    <source>
        <dbReference type="SAM" id="Coils"/>
    </source>
</evidence>
<dbReference type="PROSITE" id="PS00518">
    <property type="entry name" value="ZF_RING_1"/>
    <property type="match status" value="1"/>
</dbReference>
<evidence type="ECO:0000256" key="3">
    <source>
        <dbReference type="ARBA" id="ARBA00022833"/>
    </source>
</evidence>
<keyword evidence="10" id="KW-1185">Reference proteome</keyword>
<evidence type="ECO:0000259" key="7">
    <source>
        <dbReference type="PROSITE" id="PS50089"/>
    </source>
</evidence>
<dbReference type="Gene3D" id="3.30.40.10">
    <property type="entry name" value="Zinc/RING finger domain, C3HC4 (zinc finger)"/>
    <property type="match status" value="1"/>
</dbReference>
<dbReference type="PROSITE" id="PS50119">
    <property type="entry name" value="ZF_BBOX"/>
    <property type="match status" value="1"/>
</dbReference>
<keyword evidence="6" id="KW-0812">Transmembrane</keyword>
<evidence type="ECO:0000256" key="1">
    <source>
        <dbReference type="ARBA" id="ARBA00022723"/>
    </source>
</evidence>
<feature type="transmembrane region" description="Helical" evidence="6">
    <location>
        <begin position="277"/>
        <end position="297"/>
    </location>
</feature>
<accession>A0ABN7SWK2</accession>
<dbReference type="SUPFAM" id="SSF57850">
    <property type="entry name" value="RING/U-box"/>
    <property type="match status" value="1"/>
</dbReference>
<keyword evidence="1" id="KW-0479">Metal-binding</keyword>
<keyword evidence="2 4" id="KW-0863">Zinc-finger</keyword>
<dbReference type="InterPro" id="IPR047153">
    <property type="entry name" value="TRIM45/56/19-like"/>
</dbReference>
<dbReference type="PANTHER" id="PTHR25462:SF296">
    <property type="entry name" value="MEIOTIC P26, ISOFORM F"/>
    <property type="match status" value="1"/>
</dbReference>
<keyword evidence="6" id="KW-0472">Membrane</keyword>
<evidence type="ECO:0000256" key="4">
    <source>
        <dbReference type="PROSITE-ProRule" id="PRU00024"/>
    </source>
</evidence>
<dbReference type="InterPro" id="IPR027370">
    <property type="entry name" value="Znf-RING_euk"/>
</dbReference>
<gene>
    <name evidence="9" type="ORF">OKIOD_LOCUS11831</name>
</gene>
<dbReference type="SMART" id="SM00184">
    <property type="entry name" value="RING"/>
    <property type="match status" value="1"/>
</dbReference>
<feature type="coiled-coil region" evidence="5">
    <location>
        <begin position="175"/>
        <end position="216"/>
    </location>
</feature>
<dbReference type="InterPro" id="IPR000315">
    <property type="entry name" value="Znf_B-box"/>
</dbReference>
<name>A0ABN7SWK2_OIKDI</name>
<dbReference type="InterPro" id="IPR001841">
    <property type="entry name" value="Znf_RING"/>
</dbReference>
<organism evidence="9 10">
    <name type="scientific">Oikopleura dioica</name>
    <name type="common">Tunicate</name>
    <dbReference type="NCBI Taxonomy" id="34765"/>
    <lineage>
        <taxon>Eukaryota</taxon>
        <taxon>Metazoa</taxon>
        <taxon>Chordata</taxon>
        <taxon>Tunicata</taxon>
        <taxon>Appendicularia</taxon>
        <taxon>Copelata</taxon>
        <taxon>Oikopleuridae</taxon>
        <taxon>Oikopleura</taxon>
    </lineage>
</organism>
<evidence type="ECO:0000313" key="9">
    <source>
        <dbReference type="EMBL" id="CAG5106933.1"/>
    </source>
</evidence>
<reference evidence="9 10" key="1">
    <citation type="submission" date="2021-04" db="EMBL/GenBank/DDBJ databases">
        <authorList>
            <person name="Bliznina A."/>
        </authorList>
    </citation>
    <scope>NUCLEOTIDE SEQUENCE [LARGE SCALE GENOMIC DNA]</scope>
</reference>
<dbReference type="InterPro" id="IPR013083">
    <property type="entry name" value="Znf_RING/FYVE/PHD"/>
</dbReference>
<dbReference type="EMBL" id="OU015566">
    <property type="protein sequence ID" value="CAG5106933.1"/>
    <property type="molecule type" value="Genomic_DNA"/>
</dbReference>
<dbReference type="SUPFAM" id="SSF57845">
    <property type="entry name" value="B-box zinc-binding domain"/>
    <property type="match status" value="1"/>
</dbReference>
<keyword evidence="6" id="KW-1133">Transmembrane helix</keyword>
<keyword evidence="3" id="KW-0862">Zinc</keyword>
<feature type="domain" description="B box-type" evidence="8">
    <location>
        <begin position="92"/>
        <end position="132"/>
    </location>
</feature>
<dbReference type="CDD" id="cd19756">
    <property type="entry name" value="Bbox2"/>
    <property type="match status" value="1"/>
</dbReference>
<dbReference type="PROSITE" id="PS50089">
    <property type="entry name" value="ZF_RING_2"/>
    <property type="match status" value="1"/>
</dbReference>
<feature type="domain" description="RING-type" evidence="7">
    <location>
        <begin position="17"/>
        <end position="58"/>
    </location>
</feature>
<evidence type="ECO:0000313" key="10">
    <source>
        <dbReference type="Proteomes" id="UP001158576"/>
    </source>
</evidence>
<dbReference type="Gene3D" id="3.30.160.60">
    <property type="entry name" value="Classic Zinc Finger"/>
    <property type="match status" value="1"/>
</dbReference>
<sequence>MSNLVRSPSVASLDIECPICTDTYDRPRFLQCYHSFCTNCLVQMVEAQHNRNLITCPLRCDQRTILREGGIFTLPLDRFKMSIIETLSEPSIDENVCRNHDERIKHFCRDCNELICSECVLDSHLGHKSSKLEKTLATDLGRKLRKIVESVSDDDAANRMLEGVISRKTTNVIRKSKLEEEGRILEEKLDALNEELEIVENELERDENLTETLSTNLKEFVRSSEKALKDLDEERLKVDQFVGKYCNALKSYQMFEEFQPILNPNSRVKGLGKSRSNFIFTLSSVILLISIALFYLLEDKIYSFFDDTSEDIEEIPDEEATEEISFLRKRVYTELLQF</sequence>
<dbReference type="Pfam" id="PF13445">
    <property type="entry name" value="zf-RING_UBOX"/>
    <property type="match status" value="1"/>
</dbReference>
<protein>
    <submittedName>
        <fullName evidence="9">Oidioi.mRNA.OKI2018_I69.chr1.g3066.t1.cds</fullName>
    </submittedName>
</protein>
<dbReference type="Pfam" id="PF00643">
    <property type="entry name" value="zf-B_box"/>
    <property type="match status" value="1"/>
</dbReference>
<dbReference type="SMART" id="SM00336">
    <property type="entry name" value="BBOX"/>
    <property type="match status" value="1"/>
</dbReference>
<evidence type="ECO:0000259" key="8">
    <source>
        <dbReference type="PROSITE" id="PS50119"/>
    </source>
</evidence>